<protein>
    <submittedName>
        <fullName evidence="2">Helix-turn-helix transcriptional regulator</fullName>
    </submittedName>
</protein>
<dbReference type="KEGG" id="pvw:HU752_026135"/>
<dbReference type="Pfam" id="PF01381">
    <property type="entry name" value="HTH_3"/>
    <property type="match status" value="1"/>
</dbReference>
<dbReference type="Gene3D" id="1.10.260.40">
    <property type="entry name" value="lambda repressor-like DNA-binding domains"/>
    <property type="match status" value="1"/>
</dbReference>
<evidence type="ECO:0000259" key="1">
    <source>
        <dbReference type="PROSITE" id="PS50943"/>
    </source>
</evidence>
<dbReference type="CDD" id="cd00093">
    <property type="entry name" value="HTH_XRE"/>
    <property type="match status" value="1"/>
</dbReference>
<proteinExistence type="predicted"/>
<dbReference type="PROSITE" id="PS50943">
    <property type="entry name" value="HTH_CROC1"/>
    <property type="match status" value="1"/>
</dbReference>
<dbReference type="AlphaFoldDB" id="A0A9E6PIY7"/>
<feature type="domain" description="HTH cro/C1-type" evidence="1">
    <location>
        <begin position="29"/>
        <end position="78"/>
    </location>
</feature>
<name>A0A9E6PIY7_9PSED</name>
<dbReference type="SUPFAM" id="SSF47413">
    <property type="entry name" value="lambda repressor-like DNA-binding domains"/>
    <property type="match status" value="1"/>
</dbReference>
<evidence type="ECO:0000313" key="3">
    <source>
        <dbReference type="Proteomes" id="UP000634530"/>
    </source>
</evidence>
<gene>
    <name evidence="2" type="ORF">HU752_026135</name>
</gene>
<dbReference type="Proteomes" id="UP000634530">
    <property type="component" value="Chromosome"/>
</dbReference>
<reference evidence="2 3" key="2">
    <citation type="journal article" date="2021" name="Microorganisms">
        <title>The Ever-Expanding Pseudomonas Genus: Description of 43 New Species and Partition of the Pseudomonas putida Group.</title>
        <authorList>
            <person name="Girard L."/>
            <person name="Lood C."/>
            <person name="Hofte M."/>
            <person name="Vandamme P."/>
            <person name="Rokni-Zadeh H."/>
            <person name="van Noort V."/>
            <person name="Lavigne R."/>
            <person name="De Mot R."/>
        </authorList>
    </citation>
    <scope>NUCLEOTIDE SEQUENCE [LARGE SCALE GENOMIC DNA]</scope>
    <source>
        <strain evidence="2 3">RW8P3</strain>
    </source>
</reference>
<dbReference type="InterPro" id="IPR001387">
    <property type="entry name" value="Cro/C1-type_HTH"/>
</dbReference>
<accession>A0A9E6PIY7</accession>
<dbReference type="EMBL" id="CP077093">
    <property type="protein sequence ID" value="QXI27349.1"/>
    <property type="molecule type" value="Genomic_DNA"/>
</dbReference>
<sequence length="109" mass="12211">MSSQAAIHVMSTTVERMVLHQFTPLHCMQARAMLGWSRERLSQESGVSVAAVQRFEKGDALRDVTRLALAFRLEAEGLVFFPGFAPGRGMNIRGTTPDPMERQDYTLIE</sequence>
<organism evidence="2 3">
    <name type="scientific">Pseudomonas vanderleydeniana</name>
    <dbReference type="NCBI Taxonomy" id="2745495"/>
    <lineage>
        <taxon>Bacteria</taxon>
        <taxon>Pseudomonadati</taxon>
        <taxon>Pseudomonadota</taxon>
        <taxon>Gammaproteobacteria</taxon>
        <taxon>Pseudomonadales</taxon>
        <taxon>Pseudomonadaceae</taxon>
        <taxon>Pseudomonas</taxon>
    </lineage>
</organism>
<keyword evidence="3" id="KW-1185">Reference proteome</keyword>
<reference evidence="2 3" key="1">
    <citation type="journal article" date="2020" name="Microorganisms">
        <title>Reliable Identification of Environmental Pseudomonas Isolates Using the rpoD Gene.</title>
        <authorList>
            <consortium name="The Broad Institute Genome Sequencing Platform"/>
            <person name="Girard L."/>
            <person name="Lood C."/>
            <person name="Rokni-Zadeh H."/>
            <person name="van Noort V."/>
            <person name="Lavigne R."/>
            <person name="De Mot R."/>
        </authorList>
    </citation>
    <scope>NUCLEOTIDE SEQUENCE [LARGE SCALE GENOMIC DNA]</scope>
    <source>
        <strain evidence="2 3">RW8P3</strain>
    </source>
</reference>
<dbReference type="RefSeq" id="WP_186688722.1">
    <property type="nucleotide sequence ID" value="NZ_CP077093.1"/>
</dbReference>
<evidence type="ECO:0000313" key="2">
    <source>
        <dbReference type="EMBL" id="QXI27349.1"/>
    </source>
</evidence>
<dbReference type="GO" id="GO:0003677">
    <property type="term" value="F:DNA binding"/>
    <property type="evidence" value="ECO:0007669"/>
    <property type="project" value="InterPro"/>
</dbReference>
<dbReference type="InterPro" id="IPR010982">
    <property type="entry name" value="Lambda_DNA-bd_dom_sf"/>
</dbReference>